<sequence length="100" mass="11237">MRKCLCPAMAYLSFVDSLKFPKYNENTRVCFQLADDCSSAEHGQFVAVHERRLAGVTTIARNRCVGEYQRDSRVGASGCCAMYRDIERDFVMEAALAADQ</sequence>
<organism evidence="1 2">
    <name type="scientific">Alicyclobacillus fodiniaquatilis</name>
    <dbReference type="NCBI Taxonomy" id="1661150"/>
    <lineage>
        <taxon>Bacteria</taxon>
        <taxon>Bacillati</taxon>
        <taxon>Bacillota</taxon>
        <taxon>Bacilli</taxon>
        <taxon>Bacillales</taxon>
        <taxon>Alicyclobacillaceae</taxon>
        <taxon>Alicyclobacillus</taxon>
    </lineage>
</organism>
<protein>
    <submittedName>
        <fullName evidence="1">Uncharacterized protein</fullName>
    </submittedName>
</protein>
<proteinExistence type="predicted"/>
<evidence type="ECO:0000313" key="2">
    <source>
        <dbReference type="Proteomes" id="UP001597079"/>
    </source>
</evidence>
<gene>
    <name evidence="1" type="ORF">ACFSB2_02275</name>
</gene>
<reference evidence="2" key="1">
    <citation type="journal article" date="2019" name="Int. J. Syst. Evol. Microbiol.">
        <title>The Global Catalogue of Microorganisms (GCM) 10K type strain sequencing project: providing services to taxonomists for standard genome sequencing and annotation.</title>
        <authorList>
            <consortium name="The Broad Institute Genomics Platform"/>
            <consortium name="The Broad Institute Genome Sequencing Center for Infectious Disease"/>
            <person name="Wu L."/>
            <person name="Ma J."/>
        </authorList>
    </citation>
    <scope>NUCLEOTIDE SEQUENCE [LARGE SCALE GENOMIC DNA]</scope>
    <source>
        <strain evidence="2">CGMCC 1.12286</strain>
    </source>
</reference>
<name>A0ABW4JCW4_9BACL</name>
<dbReference type="Proteomes" id="UP001597079">
    <property type="component" value="Unassembled WGS sequence"/>
</dbReference>
<dbReference type="EMBL" id="JBHUCX010000008">
    <property type="protein sequence ID" value="MFD1673539.1"/>
    <property type="molecule type" value="Genomic_DNA"/>
</dbReference>
<dbReference type="RefSeq" id="WP_377940973.1">
    <property type="nucleotide sequence ID" value="NZ_JBHUCX010000008.1"/>
</dbReference>
<accession>A0ABW4JCW4</accession>
<keyword evidence="2" id="KW-1185">Reference proteome</keyword>
<comment type="caution">
    <text evidence="1">The sequence shown here is derived from an EMBL/GenBank/DDBJ whole genome shotgun (WGS) entry which is preliminary data.</text>
</comment>
<evidence type="ECO:0000313" key="1">
    <source>
        <dbReference type="EMBL" id="MFD1673539.1"/>
    </source>
</evidence>